<dbReference type="PANTHER" id="PTHR34676:SF8">
    <property type="entry name" value="TRANSMEMBRANE PROTEIN"/>
    <property type="match status" value="1"/>
</dbReference>
<comment type="caution">
    <text evidence="1">The sequence shown here is derived from an EMBL/GenBank/DDBJ whole genome shotgun (WGS) entry which is preliminary data.</text>
</comment>
<organism evidence="1 2">
    <name type="scientific">Colocasia esculenta</name>
    <name type="common">Wild taro</name>
    <name type="synonym">Arum esculentum</name>
    <dbReference type="NCBI Taxonomy" id="4460"/>
    <lineage>
        <taxon>Eukaryota</taxon>
        <taxon>Viridiplantae</taxon>
        <taxon>Streptophyta</taxon>
        <taxon>Embryophyta</taxon>
        <taxon>Tracheophyta</taxon>
        <taxon>Spermatophyta</taxon>
        <taxon>Magnoliopsida</taxon>
        <taxon>Liliopsida</taxon>
        <taxon>Araceae</taxon>
        <taxon>Aroideae</taxon>
        <taxon>Colocasieae</taxon>
        <taxon>Colocasia</taxon>
    </lineage>
</organism>
<proteinExistence type="predicted"/>
<evidence type="ECO:0000313" key="1">
    <source>
        <dbReference type="EMBL" id="MQL86307.1"/>
    </source>
</evidence>
<dbReference type="OrthoDB" id="8063676at2759"/>
<dbReference type="Pfam" id="PF14223">
    <property type="entry name" value="Retrotran_gag_2"/>
    <property type="match status" value="1"/>
</dbReference>
<dbReference type="Proteomes" id="UP000652761">
    <property type="component" value="Unassembled WGS sequence"/>
</dbReference>
<dbReference type="PANTHER" id="PTHR34676">
    <property type="entry name" value="DUF4219 DOMAIN-CONTAINING PROTEIN-RELATED"/>
    <property type="match status" value="1"/>
</dbReference>
<protein>
    <recommendedName>
        <fullName evidence="3">UBN2 domain-containing protein</fullName>
    </recommendedName>
</protein>
<dbReference type="EMBL" id="NMUH01000890">
    <property type="protein sequence ID" value="MQL86307.1"/>
    <property type="molecule type" value="Genomic_DNA"/>
</dbReference>
<sequence length="222" mass="25663">MHVFLRAHGYEVWKVVSNGPYVLLEDEEQGMEDQIKKSKINYNAMNIMQCTIHLNEYSCVFICSSTKGMWDNLKLIYEGTSEVKETKANILVSKYELFRMKLEETIFEMFARFTVITNGLKALGKDYTSFELVRKILTSLPPAWHTKATIIEDSKNMATLSLEELIVSLMTYEHNIKRNEPEVKKGKGIALKAALVRQESNTNEDNDMDEEEEELAMLTRKM</sequence>
<reference evidence="1" key="1">
    <citation type="submission" date="2017-07" db="EMBL/GenBank/DDBJ databases">
        <title>Taro Niue Genome Assembly and Annotation.</title>
        <authorList>
            <person name="Atibalentja N."/>
            <person name="Keating K."/>
            <person name="Fields C.J."/>
        </authorList>
    </citation>
    <scope>NUCLEOTIDE SEQUENCE</scope>
    <source>
        <strain evidence="1">Niue_2</strain>
        <tissue evidence="1">Leaf</tissue>
    </source>
</reference>
<name>A0A843UV09_COLES</name>
<gene>
    <name evidence="1" type="ORF">Taro_018837</name>
</gene>
<accession>A0A843UV09</accession>
<dbReference type="AlphaFoldDB" id="A0A843UV09"/>
<evidence type="ECO:0000313" key="2">
    <source>
        <dbReference type="Proteomes" id="UP000652761"/>
    </source>
</evidence>
<keyword evidence="2" id="KW-1185">Reference proteome</keyword>
<evidence type="ECO:0008006" key="3">
    <source>
        <dbReference type="Google" id="ProtNLM"/>
    </source>
</evidence>